<dbReference type="Proteomes" id="UP000299102">
    <property type="component" value="Unassembled WGS sequence"/>
</dbReference>
<comment type="caution">
    <text evidence="2">The sequence shown here is derived from an EMBL/GenBank/DDBJ whole genome shotgun (WGS) entry which is preliminary data.</text>
</comment>
<organism evidence="2 3">
    <name type="scientific">Eumeta variegata</name>
    <name type="common">Bagworm moth</name>
    <name type="synonym">Eumeta japonica</name>
    <dbReference type="NCBI Taxonomy" id="151549"/>
    <lineage>
        <taxon>Eukaryota</taxon>
        <taxon>Metazoa</taxon>
        <taxon>Ecdysozoa</taxon>
        <taxon>Arthropoda</taxon>
        <taxon>Hexapoda</taxon>
        <taxon>Insecta</taxon>
        <taxon>Pterygota</taxon>
        <taxon>Neoptera</taxon>
        <taxon>Endopterygota</taxon>
        <taxon>Lepidoptera</taxon>
        <taxon>Glossata</taxon>
        <taxon>Ditrysia</taxon>
        <taxon>Tineoidea</taxon>
        <taxon>Psychidae</taxon>
        <taxon>Oiketicinae</taxon>
        <taxon>Eumeta</taxon>
    </lineage>
</organism>
<gene>
    <name evidence="2" type="ORF">EVAR_29522_1</name>
</gene>
<dbReference type="EMBL" id="BGZK01000554">
    <property type="protein sequence ID" value="GBP49909.1"/>
    <property type="molecule type" value="Genomic_DNA"/>
</dbReference>
<evidence type="ECO:0000256" key="1">
    <source>
        <dbReference type="SAM" id="MobiDB-lite"/>
    </source>
</evidence>
<sequence>MWEYRRTIDANSAAAWLGAMFDDAGRRGRPRSPVLITHKTSECVKEQKSSIYAHERGRRRRRLSPGRGRDSRRGLVDN</sequence>
<evidence type="ECO:0000313" key="3">
    <source>
        <dbReference type="Proteomes" id="UP000299102"/>
    </source>
</evidence>
<accession>A0A4C1WHR8</accession>
<dbReference type="AlphaFoldDB" id="A0A4C1WHR8"/>
<reference evidence="2 3" key="1">
    <citation type="journal article" date="2019" name="Commun. Biol.">
        <title>The bagworm genome reveals a unique fibroin gene that provides high tensile strength.</title>
        <authorList>
            <person name="Kono N."/>
            <person name="Nakamura H."/>
            <person name="Ohtoshi R."/>
            <person name="Tomita M."/>
            <person name="Numata K."/>
            <person name="Arakawa K."/>
        </authorList>
    </citation>
    <scope>NUCLEOTIDE SEQUENCE [LARGE SCALE GENOMIC DNA]</scope>
</reference>
<name>A0A4C1WHR8_EUMVA</name>
<feature type="region of interest" description="Disordered" evidence="1">
    <location>
        <begin position="46"/>
        <end position="78"/>
    </location>
</feature>
<evidence type="ECO:0000313" key="2">
    <source>
        <dbReference type="EMBL" id="GBP49909.1"/>
    </source>
</evidence>
<protein>
    <submittedName>
        <fullName evidence="2">Uncharacterized protein</fullName>
    </submittedName>
</protein>
<feature type="compositionally biased region" description="Basic and acidic residues" evidence="1">
    <location>
        <begin position="67"/>
        <end position="78"/>
    </location>
</feature>
<proteinExistence type="predicted"/>
<keyword evidence="3" id="KW-1185">Reference proteome</keyword>